<protein>
    <submittedName>
        <fullName evidence="2">Uncharacterized protein</fullName>
    </submittedName>
</protein>
<evidence type="ECO:0000256" key="1">
    <source>
        <dbReference type="SAM" id="MobiDB-lite"/>
    </source>
</evidence>
<comment type="caution">
    <text evidence="2">The sequence shown here is derived from an EMBL/GenBank/DDBJ whole genome shotgun (WGS) entry which is preliminary data.</text>
</comment>
<reference evidence="2" key="1">
    <citation type="submission" date="2022-07" db="EMBL/GenBank/DDBJ databases">
        <title>Chromosome-level genome of Muraenolepis orangiensis.</title>
        <authorList>
            <person name="Kim J."/>
        </authorList>
    </citation>
    <scope>NUCLEOTIDE SEQUENCE</scope>
    <source>
        <strain evidence="2">KU_S4_2022</strain>
        <tissue evidence="2">Muscle</tissue>
    </source>
</reference>
<dbReference type="AlphaFoldDB" id="A0A9Q0DSR2"/>
<feature type="compositionally biased region" description="Acidic residues" evidence="1">
    <location>
        <begin position="73"/>
        <end position="89"/>
    </location>
</feature>
<feature type="region of interest" description="Disordered" evidence="1">
    <location>
        <begin position="62"/>
        <end position="136"/>
    </location>
</feature>
<evidence type="ECO:0000313" key="2">
    <source>
        <dbReference type="EMBL" id="KAJ3595099.1"/>
    </source>
</evidence>
<keyword evidence="3" id="KW-1185">Reference proteome</keyword>
<sequence length="136" mass="14303">MSLFYLGGSKAAPFGPGLSCPVSIELLTVIANVELRQNFRVPWGSACILGLIVEVWLGGVEGGGEEVEGRGEEEGEGVEERGEEVEGGEGVEGRGEEVEGRGEEVEGGEGVEGVEGEEREEESWDVEGSHGVVEDV</sequence>
<dbReference type="EMBL" id="JANIIK010000111">
    <property type="protein sequence ID" value="KAJ3595099.1"/>
    <property type="molecule type" value="Genomic_DNA"/>
</dbReference>
<name>A0A9Q0DSR2_9TELE</name>
<dbReference type="Proteomes" id="UP001148018">
    <property type="component" value="Unassembled WGS sequence"/>
</dbReference>
<feature type="compositionally biased region" description="Acidic residues" evidence="1">
    <location>
        <begin position="105"/>
        <end position="125"/>
    </location>
</feature>
<evidence type="ECO:0000313" key="3">
    <source>
        <dbReference type="Proteomes" id="UP001148018"/>
    </source>
</evidence>
<accession>A0A9Q0DSR2</accession>
<gene>
    <name evidence="2" type="ORF">NHX12_004404</name>
</gene>
<organism evidence="2 3">
    <name type="scientific">Muraenolepis orangiensis</name>
    <name type="common">Patagonian moray cod</name>
    <dbReference type="NCBI Taxonomy" id="630683"/>
    <lineage>
        <taxon>Eukaryota</taxon>
        <taxon>Metazoa</taxon>
        <taxon>Chordata</taxon>
        <taxon>Craniata</taxon>
        <taxon>Vertebrata</taxon>
        <taxon>Euteleostomi</taxon>
        <taxon>Actinopterygii</taxon>
        <taxon>Neopterygii</taxon>
        <taxon>Teleostei</taxon>
        <taxon>Neoteleostei</taxon>
        <taxon>Acanthomorphata</taxon>
        <taxon>Zeiogadaria</taxon>
        <taxon>Gadariae</taxon>
        <taxon>Gadiformes</taxon>
        <taxon>Muraenolepidoidei</taxon>
        <taxon>Muraenolepididae</taxon>
        <taxon>Muraenolepis</taxon>
    </lineage>
</organism>
<feature type="compositionally biased region" description="Basic and acidic residues" evidence="1">
    <location>
        <begin position="91"/>
        <end position="104"/>
    </location>
</feature>
<proteinExistence type="predicted"/>